<dbReference type="Proteomes" id="UP000034617">
    <property type="component" value="Unassembled WGS sequence"/>
</dbReference>
<dbReference type="Pfam" id="PF13204">
    <property type="entry name" value="Apiosidase"/>
    <property type="match status" value="1"/>
</dbReference>
<dbReference type="SUPFAM" id="SSF51445">
    <property type="entry name" value="(Trans)glycosidases"/>
    <property type="match status" value="1"/>
</dbReference>
<evidence type="ECO:0000313" key="2">
    <source>
        <dbReference type="EMBL" id="KKT34371.1"/>
    </source>
</evidence>
<name>A0A0G1GHE4_9BACT</name>
<dbReference type="Gene3D" id="3.20.20.80">
    <property type="entry name" value="Glycosidases"/>
    <property type="match status" value="1"/>
</dbReference>
<dbReference type="PANTHER" id="PTHR37836:SF2">
    <property type="entry name" value="DUF4038 DOMAIN-CONTAINING PROTEIN"/>
    <property type="match status" value="1"/>
</dbReference>
<organism evidence="2 3">
    <name type="scientific">Candidatus Gottesmanbacteria bacterium GW2011_GWB1_44_11c</name>
    <dbReference type="NCBI Taxonomy" id="1618447"/>
    <lineage>
        <taxon>Bacteria</taxon>
        <taxon>Candidatus Gottesmaniibacteriota</taxon>
    </lineage>
</organism>
<reference evidence="2 3" key="1">
    <citation type="journal article" date="2015" name="Nature">
        <title>rRNA introns, odd ribosomes, and small enigmatic genomes across a large radiation of phyla.</title>
        <authorList>
            <person name="Brown C.T."/>
            <person name="Hug L.A."/>
            <person name="Thomas B.C."/>
            <person name="Sharon I."/>
            <person name="Castelle C.J."/>
            <person name="Singh A."/>
            <person name="Wilkins M.J."/>
            <person name="Williams K.H."/>
            <person name="Banfield J.F."/>
        </authorList>
    </citation>
    <scope>NUCLEOTIDE SEQUENCE [LARGE SCALE GENOMIC DNA]</scope>
</reference>
<dbReference type="PATRIC" id="fig|1618447.3.peg.1305"/>
<dbReference type="AlphaFoldDB" id="A0A0G1GHE4"/>
<gene>
    <name evidence="2" type="ORF">UW22_C0078G0005</name>
</gene>
<comment type="caution">
    <text evidence="2">The sequence shown here is derived from an EMBL/GenBank/DDBJ whole genome shotgun (WGS) entry which is preliminary data.</text>
</comment>
<evidence type="ECO:0000313" key="3">
    <source>
        <dbReference type="Proteomes" id="UP000034617"/>
    </source>
</evidence>
<dbReference type="PANTHER" id="PTHR37836">
    <property type="entry name" value="LMO1036 PROTEIN"/>
    <property type="match status" value="1"/>
</dbReference>
<feature type="domain" description="Apiosidase-like catalytic" evidence="1">
    <location>
        <begin position="15"/>
        <end position="368"/>
    </location>
</feature>
<dbReference type="InterPro" id="IPR017853">
    <property type="entry name" value="GH"/>
</dbReference>
<protein>
    <recommendedName>
        <fullName evidence="1">Apiosidase-like catalytic domain-containing protein</fullName>
    </recommendedName>
</protein>
<dbReference type="EMBL" id="LCHM01000078">
    <property type="protein sequence ID" value="KKT34371.1"/>
    <property type="molecule type" value="Genomic_DNA"/>
</dbReference>
<accession>A0A0G1GHE4</accession>
<evidence type="ECO:0000259" key="1">
    <source>
        <dbReference type="Pfam" id="PF13204"/>
    </source>
</evidence>
<dbReference type="InterPro" id="IPR025277">
    <property type="entry name" value="Apiosidase-like_cat_dom"/>
</dbReference>
<proteinExistence type="predicted"/>
<sequence>MGNAQRVLQPPKLSPDGRYLTDMNGKPFFWLADTWWFAATKRMSESALKVLLHDRAKKGFTVILLVIGAPPEVDPFSVEAGNEGGCAFLQNGGLNTHYFDHADGVIRKILAAGMFPCIVGSWGHHIDRFGVETMKHLWLEITNRWGDLPVIYCVTAEADVFLQGSALHETISSVRWGRLFRFFNALKIVRKLFRTAAGGQSEEIRRLLATRVEKWDEVARYIRQIDKHAHLLTVHLHRKLLASELFHHPGWLDIDTIQSGHTKSNAGFMVEAARRGCKKRPFINLEPWYEGILGNFGPSDQRYAFWACILSGAKGHTYGAHGIWQMATRSDPFLAHWGISDWQEAIRYEGAKQIGLAKQWLMKIPWWKLTPDIQATATEAETITPYEPFVAHINNQYVLAYFPKGRKNICYRLNNFSTHHTYSVTYISPVTMLPQREETFTNQRSYSMQAPLSKDWLVCISRFDEKTEK</sequence>